<evidence type="ECO:0000256" key="3">
    <source>
        <dbReference type="ARBA" id="ARBA00022692"/>
    </source>
</evidence>
<evidence type="ECO:0000259" key="8">
    <source>
        <dbReference type="Pfam" id="PF01545"/>
    </source>
</evidence>
<accession>A0A8J4BF94</accession>
<dbReference type="PANTHER" id="PTHR13414">
    <property type="entry name" value="HUEL-CATION TRANSPORTER"/>
    <property type="match status" value="1"/>
</dbReference>
<sequence length="633" mass="66777">MLPPLPWVAVSRQLLTSTIIGLRQNTDAAIMLTNSHCGRFWSCSGTENRPGHNEYHAFSRRNLKAFTLEGRRGAGGIVQGRAQMPLFLNRRTTLHTCAAAAAAAAAGGPTPGSEDVGTRNRLGFGLSSWEGLGHGARQTAEQRYKDELHTLNVAITANMLIFAAKLWAHFMSGSSSMLAEAMHSVADVLNQMLLRIGLLKAQKGPTEMHPYGYARDRFIWSLISAVGIFFLGAGASFIHGLHTLMEHRELEHMGWSYGVLLVSGLLEGYSLWVASRVVVSGATARRMGLLQYIRSGMDPTTVAVMMEDGGAVLGLVIAGVCTALAQATGNAMWDAAGSILVGCLLGIIAIFLVQKNRQLLIGRSMAPADVAAVQALLRADPVVAYVTDTKTEEIGPAMYRFKAEVAWDGDQVVQRYLDRCGGDRLIGRLQTAAEHGDREAMERVMRSYGRDLVSAVGAEVDRIESAIQKMNPGILYVDLETDRGRHDSWRRGAAALGIQGAGSADGLASYGGSVDEYFCSTDDLVLHEDQNSKGPLADPVADSGAVATSSIATTAAAAAGTAPNAAAEVKSEAVASTSSDGVGGSRGAGISENVVSELDLSKERWGPSGAVGSGFGTGEPGSAGVRPVASNHP</sequence>
<dbReference type="Gene3D" id="1.20.1510.10">
    <property type="entry name" value="Cation efflux protein transmembrane domain"/>
    <property type="match status" value="1"/>
</dbReference>
<feature type="domain" description="Cation efflux protein transmembrane" evidence="8">
    <location>
        <begin position="153"/>
        <end position="360"/>
    </location>
</feature>
<protein>
    <recommendedName>
        <fullName evidence="8">Cation efflux protein transmembrane domain-containing protein</fullName>
    </recommendedName>
</protein>
<dbReference type="GO" id="GO:0008324">
    <property type="term" value="F:monoatomic cation transmembrane transporter activity"/>
    <property type="evidence" value="ECO:0007669"/>
    <property type="project" value="InterPro"/>
</dbReference>
<dbReference type="GO" id="GO:0016020">
    <property type="term" value="C:membrane"/>
    <property type="evidence" value="ECO:0007669"/>
    <property type="project" value="UniProtKB-SubCell"/>
</dbReference>
<dbReference type="InterPro" id="IPR058533">
    <property type="entry name" value="Cation_efflux_TM"/>
</dbReference>
<dbReference type="GO" id="GO:0006829">
    <property type="term" value="P:zinc ion transport"/>
    <property type="evidence" value="ECO:0007669"/>
    <property type="project" value="InterPro"/>
</dbReference>
<proteinExistence type="predicted"/>
<dbReference type="SUPFAM" id="SSF161111">
    <property type="entry name" value="Cation efflux protein transmembrane domain-like"/>
    <property type="match status" value="1"/>
</dbReference>
<evidence type="ECO:0000256" key="5">
    <source>
        <dbReference type="ARBA" id="ARBA00023136"/>
    </source>
</evidence>
<dbReference type="PANTHER" id="PTHR13414:SF9">
    <property type="entry name" value="PROTON-COUPLED ZINC ANTIPORTER SLC30A9, MITOCHONDRIAL"/>
    <property type="match status" value="1"/>
</dbReference>
<evidence type="ECO:0000256" key="1">
    <source>
        <dbReference type="ARBA" id="ARBA00004141"/>
    </source>
</evidence>
<name>A0A8J4BF94_9CHLO</name>
<keyword evidence="5 7" id="KW-0472">Membrane</keyword>
<dbReference type="Proteomes" id="UP000747399">
    <property type="component" value="Unassembled WGS sequence"/>
</dbReference>
<evidence type="ECO:0000313" key="9">
    <source>
        <dbReference type="EMBL" id="GIL60410.1"/>
    </source>
</evidence>
<feature type="transmembrane region" description="Helical" evidence="7">
    <location>
        <begin position="331"/>
        <end position="353"/>
    </location>
</feature>
<dbReference type="InterPro" id="IPR027469">
    <property type="entry name" value="Cation_efflux_TMD_sf"/>
</dbReference>
<organism evidence="9 10">
    <name type="scientific">Volvox africanus</name>
    <dbReference type="NCBI Taxonomy" id="51714"/>
    <lineage>
        <taxon>Eukaryota</taxon>
        <taxon>Viridiplantae</taxon>
        <taxon>Chlorophyta</taxon>
        <taxon>core chlorophytes</taxon>
        <taxon>Chlorophyceae</taxon>
        <taxon>CS clade</taxon>
        <taxon>Chlamydomonadales</taxon>
        <taxon>Volvocaceae</taxon>
        <taxon>Volvox</taxon>
    </lineage>
</organism>
<dbReference type="EMBL" id="BNCO01000039">
    <property type="protein sequence ID" value="GIL60410.1"/>
    <property type="molecule type" value="Genomic_DNA"/>
</dbReference>
<comment type="caution">
    <text evidence="9">The sequence shown here is derived from an EMBL/GenBank/DDBJ whole genome shotgun (WGS) entry which is preliminary data.</text>
</comment>
<evidence type="ECO:0000256" key="2">
    <source>
        <dbReference type="ARBA" id="ARBA00022448"/>
    </source>
</evidence>
<evidence type="ECO:0000256" key="7">
    <source>
        <dbReference type="SAM" id="Phobius"/>
    </source>
</evidence>
<evidence type="ECO:0000313" key="10">
    <source>
        <dbReference type="Proteomes" id="UP000747399"/>
    </source>
</evidence>
<comment type="subcellular location">
    <subcellularLocation>
        <location evidence="1">Membrane</location>
        <topology evidence="1">Multi-pass membrane protein</topology>
    </subcellularLocation>
</comment>
<reference evidence="9" key="1">
    <citation type="journal article" date="2021" name="Proc. Natl. Acad. Sci. U.S.A.">
        <title>Three genomes in the algal genus Volvox reveal the fate of a haploid sex-determining region after a transition to homothallism.</title>
        <authorList>
            <person name="Yamamoto K."/>
            <person name="Hamaji T."/>
            <person name="Kawai-Toyooka H."/>
            <person name="Matsuzaki R."/>
            <person name="Takahashi F."/>
            <person name="Nishimura Y."/>
            <person name="Kawachi M."/>
            <person name="Noguchi H."/>
            <person name="Minakuchi Y."/>
            <person name="Umen J.G."/>
            <person name="Toyoda A."/>
            <person name="Nozaki H."/>
        </authorList>
    </citation>
    <scope>NUCLEOTIDE SEQUENCE</scope>
    <source>
        <strain evidence="9">NIES-3780</strain>
    </source>
</reference>
<dbReference type="NCBIfam" id="TIGR01297">
    <property type="entry name" value="CDF"/>
    <property type="match status" value="1"/>
</dbReference>
<keyword evidence="3 7" id="KW-0812">Transmembrane</keyword>
<keyword evidence="4 7" id="KW-1133">Transmembrane helix</keyword>
<keyword evidence="10" id="KW-1185">Reference proteome</keyword>
<keyword evidence="2" id="KW-0813">Transport</keyword>
<dbReference type="Pfam" id="PF01545">
    <property type="entry name" value="Cation_efflux"/>
    <property type="match status" value="1"/>
</dbReference>
<feature type="transmembrane region" description="Helical" evidence="7">
    <location>
        <begin position="300"/>
        <end position="325"/>
    </location>
</feature>
<gene>
    <name evidence="9" type="ORF">Vafri_14861</name>
</gene>
<dbReference type="GO" id="GO:0005783">
    <property type="term" value="C:endoplasmic reticulum"/>
    <property type="evidence" value="ECO:0007669"/>
    <property type="project" value="TreeGrafter"/>
</dbReference>
<dbReference type="GO" id="GO:0006882">
    <property type="term" value="P:intracellular zinc ion homeostasis"/>
    <property type="evidence" value="ECO:0007669"/>
    <property type="project" value="TreeGrafter"/>
</dbReference>
<feature type="transmembrane region" description="Helical" evidence="7">
    <location>
        <begin position="258"/>
        <end position="279"/>
    </location>
</feature>
<dbReference type="AlphaFoldDB" id="A0A8J4BF94"/>
<feature type="transmembrane region" description="Helical" evidence="7">
    <location>
        <begin position="218"/>
        <end position="238"/>
    </location>
</feature>
<feature type="region of interest" description="Disordered" evidence="6">
    <location>
        <begin position="599"/>
        <end position="633"/>
    </location>
</feature>
<evidence type="ECO:0000256" key="4">
    <source>
        <dbReference type="ARBA" id="ARBA00022989"/>
    </source>
</evidence>
<dbReference type="InterPro" id="IPR002524">
    <property type="entry name" value="Cation_efflux"/>
</dbReference>
<feature type="compositionally biased region" description="Gly residues" evidence="6">
    <location>
        <begin position="609"/>
        <end position="621"/>
    </location>
</feature>
<evidence type="ECO:0000256" key="6">
    <source>
        <dbReference type="SAM" id="MobiDB-lite"/>
    </source>
</evidence>
<dbReference type="InterPro" id="IPR040177">
    <property type="entry name" value="SLC30A9"/>
</dbReference>